<accession>A0ABN8R6B5</accession>
<dbReference type="InterPro" id="IPR048290">
    <property type="entry name" value="ZP_chr"/>
</dbReference>
<evidence type="ECO:0000256" key="5">
    <source>
        <dbReference type="SAM" id="SignalP"/>
    </source>
</evidence>
<dbReference type="Pfam" id="PF14670">
    <property type="entry name" value="FXa_inhibition"/>
    <property type="match status" value="1"/>
</dbReference>
<dbReference type="InterPro" id="IPR018097">
    <property type="entry name" value="EGF_Ca-bd_CS"/>
</dbReference>
<dbReference type="Proteomes" id="UP001159405">
    <property type="component" value="Unassembled WGS sequence"/>
</dbReference>
<dbReference type="InterPro" id="IPR055355">
    <property type="entry name" value="ZP-C"/>
</dbReference>
<name>A0ABN8R6B5_9CNID</name>
<dbReference type="InterPro" id="IPR001881">
    <property type="entry name" value="EGF-like_Ca-bd_dom"/>
</dbReference>
<dbReference type="SMART" id="SM00179">
    <property type="entry name" value="EGF_CA"/>
    <property type="match status" value="1"/>
</dbReference>
<keyword evidence="4" id="KW-0472">Membrane</keyword>
<dbReference type="InterPro" id="IPR001507">
    <property type="entry name" value="ZP_dom"/>
</dbReference>
<evidence type="ECO:0000313" key="7">
    <source>
        <dbReference type="EMBL" id="CAH3173407.1"/>
    </source>
</evidence>
<keyword evidence="2" id="KW-1015">Disulfide bond</keyword>
<comment type="caution">
    <text evidence="7">The sequence shown here is derived from an EMBL/GenBank/DDBJ whole genome shotgun (WGS) entry which is preliminary data.</text>
</comment>
<keyword evidence="3" id="KW-0325">Glycoprotein</keyword>
<dbReference type="Pfam" id="PF23344">
    <property type="entry name" value="ZP-N"/>
    <property type="match status" value="1"/>
</dbReference>
<dbReference type="SMART" id="SM00241">
    <property type="entry name" value="ZP"/>
    <property type="match status" value="1"/>
</dbReference>
<feature type="signal peptide" evidence="5">
    <location>
        <begin position="1"/>
        <end position="20"/>
    </location>
</feature>
<protein>
    <recommendedName>
        <fullName evidence="6">ZP domain-containing protein</fullName>
    </recommendedName>
</protein>
<reference evidence="7 8" key="1">
    <citation type="submission" date="2022-05" db="EMBL/GenBank/DDBJ databases">
        <authorList>
            <consortium name="Genoscope - CEA"/>
            <person name="William W."/>
        </authorList>
    </citation>
    <scope>NUCLEOTIDE SEQUENCE [LARGE SCALE GENOMIC DNA]</scope>
</reference>
<dbReference type="PANTHER" id="PTHR14002">
    <property type="entry name" value="ENDOGLIN/TGF-BETA RECEPTOR TYPE III"/>
    <property type="match status" value="1"/>
</dbReference>
<dbReference type="Gene3D" id="2.10.25.10">
    <property type="entry name" value="Laminin"/>
    <property type="match status" value="1"/>
</dbReference>
<gene>
    <name evidence="7" type="ORF">PLOB_00014072</name>
</gene>
<evidence type="ECO:0000256" key="4">
    <source>
        <dbReference type="SAM" id="Phobius"/>
    </source>
</evidence>
<dbReference type="PROSITE" id="PS01187">
    <property type="entry name" value="EGF_CA"/>
    <property type="match status" value="1"/>
</dbReference>
<keyword evidence="8" id="KW-1185">Reference proteome</keyword>
<dbReference type="Gene3D" id="2.60.40.4100">
    <property type="entry name" value="Zona pellucida, ZP-C domain"/>
    <property type="match status" value="1"/>
</dbReference>
<dbReference type="Pfam" id="PF00100">
    <property type="entry name" value="Zona_pellucida"/>
    <property type="match status" value="1"/>
</dbReference>
<dbReference type="InterPro" id="IPR055356">
    <property type="entry name" value="ZP-N"/>
</dbReference>
<feature type="domain" description="ZP" evidence="6">
    <location>
        <begin position="174"/>
        <end position="422"/>
    </location>
</feature>
<keyword evidence="4" id="KW-0812">Transmembrane</keyword>
<evidence type="ECO:0000259" key="6">
    <source>
        <dbReference type="PROSITE" id="PS51034"/>
    </source>
</evidence>
<dbReference type="PANTHER" id="PTHR14002:SF43">
    <property type="entry name" value="DELTA-LIKE PROTEIN"/>
    <property type="match status" value="1"/>
</dbReference>
<keyword evidence="1 5" id="KW-0732">Signal</keyword>
<feature type="transmembrane region" description="Helical" evidence="4">
    <location>
        <begin position="463"/>
        <end position="485"/>
    </location>
</feature>
<evidence type="ECO:0000256" key="1">
    <source>
        <dbReference type="ARBA" id="ARBA00022729"/>
    </source>
</evidence>
<keyword evidence="4" id="KW-1133">Transmembrane helix</keyword>
<dbReference type="SUPFAM" id="SSF57196">
    <property type="entry name" value="EGF/Laminin"/>
    <property type="match status" value="1"/>
</dbReference>
<dbReference type="PRINTS" id="PR00023">
    <property type="entry name" value="ZPELLUCIDA"/>
</dbReference>
<dbReference type="PROSITE" id="PS51034">
    <property type="entry name" value="ZP_2"/>
    <property type="match status" value="1"/>
</dbReference>
<dbReference type="CDD" id="cd00054">
    <property type="entry name" value="EGF_CA"/>
    <property type="match status" value="1"/>
</dbReference>
<feature type="chain" id="PRO_5046414903" description="ZP domain-containing protein" evidence="5">
    <location>
        <begin position="21"/>
        <end position="505"/>
    </location>
</feature>
<evidence type="ECO:0000256" key="3">
    <source>
        <dbReference type="ARBA" id="ARBA00023180"/>
    </source>
</evidence>
<dbReference type="Gene3D" id="2.60.40.3210">
    <property type="entry name" value="Zona pellucida, ZP-N domain"/>
    <property type="match status" value="1"/>
</dbReference>
<sequence length="505" mass="56185">MAVQKWIFCIFSLVFTPIIAEEDPLWYQLLKDSVVMDEEPWEDYTPYWCSKTKGLSTPLADSVKSSEACIALCLKSNPNCKAVEWWENDGQDCFECTRPSLKTKFTDTTDGGYPPHVLVKPEKPADVDECAKDNGGCSHKCKNTEGSFVCSCPDPELNLAPNRRTCVASGVSVKCRQNNMSITLPKALVLGLNREHVTLRDVKCVAKETRTDFTLTTALTGCGTTARHRGGFVVYSNTVLEIPVADDAIITRVREIEIPFSCFYKNSGDATAVGVKPDTRKLVFDEDGQGNFTVSLDMFPDKSFEAAYTQSDYPVEVKLRQYLFFQASVKTKDKTLSVLAENCYATPSQDREHDDKYHLIKNGCPFDKTTITIQSQKVGVDRFSTEAFKFIADHPFVFVHCQIRICDASNPGSRCAQGCIKEGRLRRDVSDEDKLYPLAQGPLTIASDAAEMKSRKRSNKKDMTVPALVTMGILSALCLMGMAYLSRKKTSKATAYTIVPESCDE</sequence>
<organism evidence="7 8">
    <name type="scientific">Porites lobata</name>
    <dbReference type="NCBI Taxonomy" id="104759"/>
    <lineage>
        <taxon>Eukaryota</taxon>
        <taxon>Metazoa</taxon>
        <taxon>Cnidaria</taxon>
        <taxon>Anthozoa</taxon>
        <taxon>Hexacorallia</taxon>
        <taxon>Scleractinia</taxon>
        <taxon>Fungiina</taxon>
        <taxon>Poritidae</taxon>
        <taxon>Porites</taxon>
    </lineage>
</organism>
<evidence type="ECO:0000256" key="2">
    <source>
        <dbReference type="ARBA" id="ARBA00023157"/>
    </source>
</evidence>
<dbReference type="InterPro" id="IPR042235">
    <property type="entry name" value="ZP-C_dom"/>
</dbReference>
<dbReference type="EMBL" id="CALNXK010000181">
    <property type="protein sequence ID" value="CAH3173407.1"/>
    <property type="molecule type" value="Genomic_DNA"/>
</dbReference>
<evidence type="ECO:0000313" key="8">
    <source>
        <dbReference type="Proteomes" id="UP001159405"/>
    </source>
</evidence>
<proteinExistence type="predicted"/>